<dbReference type="InterPro" id="IPR012334">
    <property type="entry name" value="Pectin_lyas_fold"/>
</dbReference>
<keyword evidence="4" id="KW-1185">Reference proteome</keyword>
<evidence type="ECO:0008006" key="5">
    <source>
        <dbReference type="Google" id="ProtNLM"/>
    </source>
</evidence>
<feature type="signal peptide" evidence="2">
    <location>
        <begin position="1"/>
        <end position="19"/>
    </location>
</feature>
<dbReference type="Gene3D" id="2.160.20.10">
    <property type="entry name" value="Single-stranded right-handed beta-helix, Pectin lyase-like"/>
    <property type="match status" value="1"/>
</dbReference>
<evidence type="ECO:0000313" key="3">
    <source>
        <dbReference type="EMBL" id="SMD33725.1"/>
    </source>
</evidence>
<gene>
    <name evidence="3" type="ORF">SAMN04488029_1629</name>
</gene>
<reference evidence="3 4" key="1">
    <citation type="submission" date="2017-04" db="EMBL/GenBank/DDBJ databases">
        <authorList>
            <person name="Afonso C.L."/>
            <person name="Miller P.J."/>
            <person name="Scott M.A."/>
            <person name="Spackman E."/>
            <person name="Goraichik I."/>
            <person name="Dimitrov K.M."/>
            <person name="Suarez D.L."/>
            <person name="Swayne D.E."/>
        </authorList>
    </citation>
    <scope>NUCLEOTIDE SEQUENCE [LARGE SCALE GENOMIC DNA]</scope>
    <source>
        <strain evidence="3 4">DSM 26133</strain>
    </source>
</reference>
<proteinExistence type="predicted"/>
<dbReference type="SUPFAM" id="SSF51126">
    <property type="entry name" value="Pectin lyase-like"/>
    <property type="match status" value="1"/>
</dbReference>
<name>A0A1W2GAN1_REIFA</name>
<protein>
    <recommendedName>
        <fullName evidence="5">Lipoprotein</fullName>
    </recommendedName>
</protein>
<dbReference type="STRING" id="692418.SAMN04488029_1629"/>
<dbReference type="Proteomes" id="UP000192472">
    <property type="component" value="Unassembled WGS sequence"/>
</dbReference>
<organism evidence="3 4">
    <name type="scientific">Reichenbachiella faecimaris</name>
    <dbReference type="NCBI Taxonomy" id="692418"/>
    <lineage>
        <taxon>Bacteria</taxon>
        <taxon>Pseudomonadati</taxon>
        <taxon>Bacteroidota</taxon>
        <taxon>Cytophagia</taxon>
        <taxon>Cytophagales</taxon>
        <taxon>Reichenbachiellaceae</taxon>
        <taxon>Reichenbachiella</taxon>
    </lineage>
</organism>
<feature type="chain" id="PRO_5012619370" description="Lipoprotein" evidence="2">
    <location>
        <begin position="20"/>
        <end position="418"/>
    </location>
</feature>
<keyword evidence="2" id="KW-0732">Signal</keyword>
<evidence type="ECO:0000313" key="4">
    <source>
        <dbReference type="Proteomes" id="UP000192472"/>
    </source>
</evidence>
<dbReference type="EMBL" id="FWYF01000002">
    <property type="protein sequence ID" value="SMD33725.1"/>
    <property type="molecule type" value="Genomic_DNA"/>
</dbReference>
<dbReference type="PROSITE" id="PS51257">
    <property type="entry name" value="PROKAR_LIPOPROTEIN"/>
    <property type="match status" value="1"/>
</dbReference>
<sequence length="418" mass="43798">MKKLLALLFVFTSMGLMVSCDDDDDEIEKTVEELQQEAVDAAAVAVAAVVSSDETATGASDESVFDDWTLVDQAGQTGGRVRDIAEEIEVTANIEQDTEWTSDNIYVLKTRVTVLDGATLTIEAGTVVKGDASLSGANAAVLMIAKGGKLMAEGTATAPIIMTSTDDDIQPGEIAGSELDQDDKGRWGGLVILGKAPVSAKTENPQIEGVDAEDSNGQYGGSDAADNSGVIKYVSIRHGGAEIAEGSEINGLTLGGVGTGTVIENIEVYANSDDGVEFFGGTVNVTNLLVYAVGDDAIDIDQSYAGTVSNFVVYVDENSDEGLEIDGREGSLDKSFTLMNGSINSIDGTNTNADFKSKAKGSVTNVVFEDGKVKLSASFDSETYQESEDAALNVVNESLTFSKVSVSSFEVYTTSFDE</sequence>
<accession>A0A1W2GAN1</accession>
<dbReference type="OrthoDB" id="1521716at2"/>
<dbReference type="PANTHER" id="PTHR41339">
    <property type="entry name" value="LIPL48"/>
    <property type="match status" value="1"/>
</dbReference>
<evidence type="ECO:0000256" key="1">
    <source>
        <dbReference type="SAM" id="MobiDB-lite"/>
    </source>
</evidence>
<dbReference type="RefSeq" id="WP_084372128.1">
    <property type="nucleotide sequence ID" value="NZ_FWYF01000002.1"/>
</dbReference>
<feature type="region of interest" description="Disordered" evidence="1">
    <location>
        <begin position="202"/>
        <end position="221"/>
    </location>
</feature>
<dbReference type="AlphaFoldDB" id="A0A1W2GAN1"/>
<dbReference type="InterPro" id="IPR011050">
    <property type="entry name" value="Pectin_lyase_fold/virulence"/>
</dbReference>
<dbReference type="PANTHER" id="PTHR41339:SF1">
    <property type="entry name" value="SECRETED PROTEIN"/>
    <property type="match status" value="1"/>
</dbReference>
<evidence type="ECO:0000256" key="2">
    <source>
        <dbReference type="SAM" id="SignalP"/>
    </source>
</evidence>